<sequence>MQKTNTLTVMVNSKNYDITVQDSFTIWLSVQMHQDFKTHNISRKELLRAYVSKVHELFLIEQKLDGVLESFSHRLKIWVDSMDRLDGIEPQESTADTN</sequence>
<reference evidence="1 2" key="1">
    <citation type="submission" date="2020-05" db="EMBL/GenBank/DDBJ databases">
        <title>Sulfurimonas marisnigri, sp. nov., and Sulfurimonas baltica, sp. nov., manganese oxide reducing chemolithoautotrophs of the class Epsilonproteobacteria isolated from the pelagic redoxclines of the Black and Baltic Seas and emended description of the genus Sulfurimonas.</title>
        <authorList>
            <person name="Henkel J.V."/>
            <person name="Laudan C."/>
            <person name="Werner J."/>
            <person name="Neu T."/>
            <person name="Plewe S."/>
            <person name="Sproer C."/>
            <person name="Bunk B."/>
            <person name="Schulz-Vogt H.N."/>
        </authorList>
    </citation>
    <scope>NUCLEOTIDE SEQUENCE [LARGE SCALE GENOMIC DNA]</scope>
    <source>
        <strain evidence="1 2">GD2</strain>
    </source>
</reference>
<dbReference type="AlphaFoldDB" id="A0A7S7RNF6"/>
<name>A0A7S7RNF6_9BACT</name>
<proteinExistence type="predicted"/>
<dbReference type="KEGG" id="sbal:HUE88_01935"/>
<protein>
    <submittedName>
        <fullName evidence="1">Uncharacterized protein</fullName>
    </submittedName>
</protein>
<accession>A0A7S7RNF6</accession>
<organism evidence="1 2">
    <name type="scientific">Candidatus Sulfurimonas baltica</name>
    <dbReference type="NCBI Taxonomy" id="2740404"/>
    <lineage>
        <taxon>Bacteria</taxon>
        <taxon>Pseudomonadati</taxon>
        <taxon>Campylobacterota</taxon>
        <taxon>Epsilonproteobacteria</taxon>
        <taxon>Campylobacterales</taxon>
        <taxon>Sulfurimonadaceae</taxon>
        <taxon>Sulfurimonas</taxon>
    </lineage>
</organism>
<evidence type="ECO:0000313" key="2">
    <source>
        <dbReference type="Proteomes" id="UP000593994"/>
    </source>
</evidence>
<keyword evidence="2" id="KW-1185">Reference proteome</keyword>
<dbReference type="Proteomes" id="UP000593994">
    <property type="component" value="Chromosome"/>
</dbReference>
<evidence type="ECO:0000313" key="1">
    <source>
        <dbReference type="EMBL" id="QOY52481.1"/>
    </source>
</evidence>
<gene>
    <name evidence="1" type="ORF">HUE88_01935</name>
</gene>
<dbReference type="RefSeq" id="WP_194370556.1">
    <property type="nucleotide sequence ID" value="NZ_CP054492.1"/>
</dbReference>
<dbReference type="EMBL" id="CP054492">
    <property type="protein sequence ID" value="QOY52481.1"/>
    <property type="molecule type" value="Genomic_DNA"/>
</dbReference>